<name>A0ABS7K911_9BACI</name>
<sequence length="84" mass="9416">MGKAFEYHHKGTVASIKNTAAVGNVFGIKITGLFASIMKQVIEARYSFVLGRAILMLKQFSKLQKPYQVFASQNKSFMVQESVR</sequence>
<evidence type="ECO:0000313" key="2">
    <source>
        <dbReference type="Proteomes" id="UP000769780"/>
    </source>
</evidence>
<dbReference type="Gene3D" id="3.50.50.100">
    <property type="match status" value="1"/>
</dbReference>
<organism evidence="1 2">
    <name type="scientific">Mesobacillus maritimus</name>
    <dbReference type="NCBI Taxonomy" id="1643336"/>
    <lineage>
        <taxon>Bacteria</taxon>
        <taxon>Bacillati</taxon>
        <taxon>Bacillota</taxon>
        <taxon>Bacilli</taxon>
        <taxon>Bacillales</taxon>
        <taxon>Bacillaceae</taxon>
        <taxon>Mesobacillus</taxon>
    </lineage>
</organism>
<dbReference type="RefSeq" id="WP_221874947.1">
    <property type="nucleotide sequence ID" value="NZ_JACWFH010000026.1"/>
</dbReference>
<gene>
    <name evidence="1" type="ORF">H0185_18350</name>
</gene>
<reference evidence="1 2" key="1">
    <citation type="submission" date="2020-07" db="EMBL/GenBank/DDBJ databases">
        <title>Fungal Genomes of the International Space Station.</title>
        <authorList>
            <person name="Seuylemezian A."/>
            <person name="Singh N.K."/>
            <person name="Wood J."/>
            <person name="Venkateswaran K."/>
        </authorList>
    </citation>
    <scope>NUCLEOTIDE SEQUENCE [LARGE SCALE GENOMIC DNA]</scope>
    <source>
        <strain evidence="1 2">PL-B2</strain>
    </source>
</reference>
<accession>A0ABS7K911</accession>
<comment type="caution">
    <text evidence="1">The sequence shown here is derived from an EMBL/GenBank/DDBJ whole genome shotgun (WGS) entry which is preliminary data.</text>
</comment>
<protein>
    <submittedName>
        <fullName evidence="1">Uncharacterized protein</fullName>
    </submittedName>
</protein>
<dbReference type="Proteomes" id="UP000769780">
    <property type="component" value="Unassembled WGS sequence"/>
</dbReference>
<proteinExistence type="predicted"/>
<evidence type="ECO:0000313" key="1">
    <source>
        <dbReference type="EMBL" id="MBY0098729.1"/>
    </source>
</evidence>
<dbReference type="EMBL" id="JACWFH010000026">
    <property type="protein sequence ID" value="MBY0098729.1"/>
    <property type="molecule type" value="Genomic_DNA"/>
</dbReference>
<keyword evidence="2" id="KW-1185">Reference proteome</keyword>